<reference evidence="2" key="1">
    <citation type="journal article" date="2005" name="Nature">
        <title>Sequencing of Aspergillus nidulans and comparative analysis with A. fumigatus and A. oryzae.</title>
        <authorList>
            <person name="Galagan J.E."/>
            <person name="Calvo S.E."/>
            <person name="Cuomo C."/>
            <person name="Ma L.J."/>
            <person name="Wortman J.R."/>
            <person name="Batzoglou S."/>
            <person name="Lee S.I."/>
            <person name="Basturkmen M."/>
            <person name="Spevak C.C."/>
            <person name="Clutterbuck J."/>
            <person name="Kapitonov V."/>
            <person name="Jurka J."/>
            <person name="Scazzocchio C."/>
            <person name="Farman M."/>
            <person name="Butler J."/>
            <person name="Purcell S."/>
            <person name="Harris S."/>
            <person name="Braus G.H."/>
            <person name="Draht O."/>
            <person name="Busch S."/>
            <person name="D'Enfert C."/>
            <person name="Bouchier C."/>
            <person name="Goldman G.H."/>
            <person name="Bell-Pedersen D."/>
            <person name="Griffiths-Jones S."/>
            <person name="Doonan J.H."/>
            <person name="Yu J."/>
            <person name="Vienken K."/>
            <person name="Pain A."/>
            <person name="Freitag M."/>
            <person name="Selker E.U."/>
            <person name="Archer D.B."/>
            <person name="Penalva M.A."/>
            <person name="Oakley B.R."/>
            <person name="Momany M."/>
            <person name="Tanaka T."/>
            <person name="Kumagai T."/>
            <person name="Asai K."/>
            <person name="Machida M."/>
            <person name="Nierman W.C."/>
            <person name="Denning D.W."/>
            <person name="Caddick M."/>
            <person name="Hynes M."/>
            <person name="Paoletti M."/>
            <person name="Fischer R."/>
            <person name="Miller B."/>
            <person name="Dyer P."/>
            <person name="Sachs M.S."/>
            <person name="Osmani S.A."/>
            <person name="Birren B.W."/>
        </authorList>
    </citation>
    <scope>NUCLEOTIDE SEQUENCE [LARGE SCALE GENOMIC DNA]</scope>
    <source>
        <strain evidence="2">FGSC A4 / ATCC 38163 / CBS 112.46 / NRRL 194 / M139</strain>
    </source>
</reference>
<name>C8V5A3_EMENI</name>
<dbReference type="VEuPathDB" id="FungiDB:AN4104"/>
<evidence type="ECO:0000313" key="1">
    <source>
        <dbReference type="EMBL" id="CBF74698.1"/>
    </source>
</evidence>
<reference evidence="2" key="2">
    <citation type="journal article" date="2009" name="Fungal Genet. Biol.">
        <title>The 2008 update of the Aspergillus nidulans genome annotation: a community effort.</title>
        <authorList>
            <person name="Wortman J.R."/>
            <person name="Gilsenan J.M."/>
            <person name="Joardar V."/>
            <person name="Deegan J."/>
            <person name="Clutterbuck J."/>
            <person name="Andersen M.R."/>
            <person name="Archer D."/>
            <person name="Bencina M."/>
            <person name="Braus G."/>
            <person name="Coutinho P."/>
            <person name="von Dohren H."/>
            <person name="Doonan J."/>
            <person name="Driessen A.J."/>
            <person name="Durek P."/>
            <person name="Espeso E."/>
            <person name="Fekete E."/>
            <person name="Flipphi M."/>
            <person name="Estrada C.G."/>
            <person name="Geysens S."/>
            <person name="Goldman G."/>
            <person name="de Groot P.W."/>
            <person name="Hansen K."/>
            <person name="Harris S.D."/>
            <person name="Heinekamp T."/>
            <person name="Helmstaedt K."/>
            <person name="Henrissat B."/>
            <person name="Hofmann G."/>
            <person name="Homan T."/>
            <person name="Horio T."/>
            <person name="Horiuchi H."/>
            <person name="James S."/>
            <person name="Jones M."/>
            <person name="Karaffa L."/>
            <person name="Karanyi Z."/>
            <person name="Kato M."/>
            <person name="Keller N."/>
            <person name="Kelly D.E."/>
            <person name="Kiel J.A."/>
            <person name="Kim J.M."/>
            <person name="van der Klei I.J."/>
            <person name="Klis F.M."/>
            <person name="Kovalchuk A."/>
            <person name="Krasevec N."/>
            <person name="Kubicek C.P."/>
            <person name="Liu B."/>
            <person name="Maccabe A."/>
            <person name="Meyer V."/>
            <person name="Mirabito P."/>
            <person name="Miskei M."/>
            <person name="Mos M."/>
            <person name="Mullins J."/>
            <person name="Nelson D.R."/>
            <person name="Nielsen J."/>
            <person name="Oakley B.R."/>
            <person name="Osmani S.A."/>
            <person name="Pakula T."/>
            <person name="Paszewski A."/>
            <person name="Paulsen I."/>
            <person name="Pilsyk S."/>
            <person name="Pocsi I."/>
            <person name="Punt P.J."/>
            <person name="Ram A.F."/>
            <person name="Ren Q."/>
            <person name="Robellet X."/>
            <person name="Robson G."/>
            <person name="Seiboth B."/>
            <person name="van Solingen P."/>
            <person name="Specht T."/>
            <person name="Sun J."/>
            <person name="Taheri-Talesh N."/>
            <person name="Takeshita N."/>
            <person name="Ussery D."/>
            <person name="vanKuyk P.A."/>
            <person name="Visser H."/>
            <person name="van de Vondervoort P.J."/>
            <person name="de Vries R.P."/>
            <person name="Walton J."/>
            <person name="Xiang X."/>
            <person name="Xiong Y."/>
            <person name="Zeng A.P."/>
            <person name="Brandt B.W."/>
            <person name="Cornell M.J."/>
            <person name="van den Hondel C.A."/>
            <person name="Visser J."/>
            <person name="Oliver S.G."/>
            <person name="Turner G."/>
        </authorList>
    </citation>
    <scope>GENOME REANNOTATION</scope>
    <source>
        <strain evidence="2">FGSC A4 / ATCC 38163 / CBS 112.46 / NRRL 194 / M139</strain>
    </source>
</reference>
<dbReference type="OMA" id="AFGVVNF"/>
<protein>
    <submittedName>
        <fullName evidence="1">Uncharacterized protein</fullName>
    </submittedName>
</protein>
<dbReference type="OrthoDB" id="302966at2759"/>
<dbReference type="AlphaFoldDB" id="C8V5A3"/>
<dbReference type="STRING" id="227321.C8V5A3"/>
<keyword evidence="2" id="KW-1185">Reference proteome</keyword>
<dbReference type="eggNOG" id="ENOG502RXQC">
    <property type="taxonomic scope" value="Eukaryota"/>
</dbReference>
<dbReference type="EMBL" id="BN001302">
    <property type="protein sequence ID" value="CBF74698.1"/>
    <property type="molecule type" value="Genomic_DNA"/>
</dbReference>
<organism evidence="1 2">
    <name type="scientific">Emericella nidulans (strain FGSC A4 / ATCC 38163 / CBS 112.46 / NRRL 194 / M139)</name>
    <name type="common">Aspergillus nidulans</name>
    <dbReference type="NCBI Taxonomy" id="227321"/>
    <lineage>
        <taxon>Eukaryota</taxon>
        <taxon>Fungi</taxon>
        <taxon>Dikarya</taxon>
        <taxon>Ascomycota</taxon>
        <taxon>Pezizomycotina</taxon>
        <taxon>Eurotiomycetes</taxon>
        <taxon>Eurotiomycetidae</taxon>
        <taxon>Eurotiales</taxon>
        <taxon>Aspergillaceae</taxon>
        <taxon>Aspergillus</taxon>
        <taxon>Aspergillus subgen. Nidulantes</taxon>
    </lineage>
</organism>
<accession>C8V5A3</accession>
<dbReference type="KEGG" id="ani:ANIA_04104"/>
<dbReference type="GeneID" id="2873527"/>
<gene>
    <name evidence="1" type="ORF">ANIA_04104</name>
</gene>
<proteinExistence type="predicted"/>
<dbReference type="Proteomes" id="UP000000560">
    <property type="component" value="Chromosome II"/>
</dbReference>
<sequence>MHQIRLVTTCKFLGLQLHRSSIRPSRKALSQQQHSISTTPTIMQSQSQSQIFQTFTSALSTLYGPLSPSSLADPSTWVPPQKSGGHKGRYLWTDAFGVLALLTLHAETNRNSNSDIQGSTNHYLTLAARLIDTVHNVLGRHRSGTSFLPGASESNPVGGGLRIGKMDDSGSDGDGQYHHYLTLWMFALNRMSMATKDPKYNQQAIALAKAIHGPFFINRRSDKPRMVWKMTVDLSKPLVASEGNLDPIDGFVMFRLLQATACHFEGRNGEGEKVLRDEIEDYARVMKRKGEHFVSSDPLDLGMTMWTVHWVLEDDWGQRLAERCFEQIYELLEIRRYLDRSMKYRLAFREFGTALGLRCMAEQEVEKERAVDLRAYSEQILNVWRPVMEASLSDDATPEDLRPITRVMYAAALIPGGKHFPNFLQHKSSS</sequence>
<dbReference type="RefSeq" id="XP_050467362.1">
    <property type="nucleotide sequence ID" value="XM_050611326.1"/>
</dbReference>
<dbReference type="InParanoid" id="C8V5A3"/>
<dbReference type="HOGENOM" id="CLU_039096_0_0_1"/>
<evidence type="ECO:0000313" key="2">
    <source>
        <dbReference type="Proteomes" id="UP000000560"/>
    </source>
</evidence>